<keyword evidence="2" id="KW-0418">Kinase</keyword>
<proteinExistence type="predicted"/>
<sequence>MENNTVFAKMPIISAVNEEVIGYEILLRKFNSISLDTFNHSPQLYTEFSFEILCEIFRLDANGLIRKTGQLLFINFTVQQFLSSGTLNFLVQQSDQKSLFNNIVIEITEQDLHHDSAQLAERMLLFTRFNCQFAIDDFGAESSNFKRVFDFKPQYIKLDGKMVKSFTEQSCDISPLSQLVKMCHKLNTKIIAEGVESSEIAIMLKNINVDYLQGYYCGKPQLISLD</sequence>
<dbReference type="Gene3D" id="3.20.20.450">
    <property type="entry name" value="EAL domain"/>
    <property type="match status" value="1"/>
</dbReference>
<dbReference type="EMBL" id="AAOH01000004">
    <property type="protein sequence ID" value="EAR28268.1"/>
    <property type="molecule type" value="Genomic_DNA"/>
</dbReference>
<keyword evidence="2" id="KW-0808">Transferase</keyword>
<dbReference type="eggNOG" id="COG2200">
    <property type="taxonomic scope" value="Bacteria"/>
</dbReference>
<dbReference type="RefSeq" id="WP_009840100.1">
    <property type="nucleotide sequence ID" value="NZ_CH959301.1"/>
</dbReference>
<feature type="domain" description="EAL" evidence="1">
    <location>
        <begin position="1"/>
        <end position="226"/>
    </location>
</feature>
<dbReference type="PROSITE" id="PS50883">
    <property type="entry name" value="EAL"/>
    <property type="match status" value="1"/>
</dbReference>
<dbReference type="SMART" id="SM00052">
    <property type="entry name" value="EAL"/>
    <property type="match status" value="1"/>
</dbReference>
<dbReference type="InterPro" id="IPR050706">
    <property type="entry name" value="Cyclic-di-GMP_PDE-like"/>
</dbReference>
<comment type="caution">
    <text evidence="2">The sequence shown here is derived from an EMBL/GenBank/DDBJ whole genome shotgun (WGS) entry which is preliminary data.</text>
</comment>
<dbReference type="PANTHER" id="PTHR33121:SF76">
    <property type="entry name" value="SIGNALING PROTEIN"/>
    <property type="match status" value="1"/>
</dbReference>
<dbReference type="HOGENOM" id="CLU_1072150_0_0_6"/>
<dbReference type="InterPro" id="IPR001633">
    <property type="entry name" value="EAL_dom"/>
</dbReference>
<dbReference type="OrthoDB" id="1673646at2"/>
<dbReference type="CDD" id="cd01948">
    <property type="entry name" value="EAL"/>
    <property type="match status" value="1"/>
</dbReference>
<reference evidence="2 3" key="1">
    <citation type="submission" date="2006-02" db="EMBL/GenBank/DDBJ databases">
        <authorList>
            <person name="Moran M.A."/>
            <person name="Kjelleberg S."/>
            <person name="Egan S."/>
            <person name="Saunders N."/>
            <person name="Thomas T."/>
            <person name="Ferriera S."/>
            <person name="Johnson J."/>
            <person name="Kravitz S."/>
            <person name="Halpern A."/>
            <person name="Remington K."/>
            <person name="Beeson K."/>
            <person name="Tran B."/>
            <person name="Rogers Y.-H."/>
            <person name="Friedman R."/>
            <person name="Venter J.C."/>
        </authorList>
    </citation>
    <scope>NUCLEOTIDE SEQUENCE [LARGE SCALE GENOMIC DNA]</scope>
    <source>
        <strain evidence="2 3">D2</strain>
    </source>
</reference>
<accession>A4CA60</accession>
<protein>
    <submittedName>
        <fullName evidence="2">Sensory transduction protein kinase</fullName>
    </submittedName>
</protein>
<dbReference type="Pfam" id="PF00563">
    <property type="entry name" value="EAL"/>
    <property type="match status" value="1"/>
</dbReference>
<evidence type="ECO:0000259" key="1">
    <source>
        <dbReference type="PROSITE" id="PS50883"/>
    </source>
</evidence>
<dbReference type="GO" id="GO:0071111">
    <property type="term" value="F:cyclic-guanylate-specific phosphodiesterase activity"/>
    <property type="evidence" value="ECO:0007669"/>
    <property type="project" value="InterPro"/>
</dbReference>
<dbReference type="AlphaFoldDB" id="A4CA60"/>
<dbReference type="InterPro" id="IPR035919">
    <property type="entry name" value="EAL_sf"/>
</dbReference>
<organism evidence="2 3">
    <name type="scientific">Pseudoalteromonas tunicata D2</name>
    <dbReference type="NCBI Taxonomy" id="87626"/>
    <lineage>
        <taxon>Bacteria</taxon>
        <taxon>Pseudomonadati</taxon>
        <taxon>Pseudomonadota</taxon>
        <taxon>Gammaproteobacteria</taxon>
        <taxon>Alteromonadales</taxon>
        <taxon>Pseudoalteromonadaceae</taxon>
        <taxon>Pseudoalteromonas</taxon>
    </lineage>
</organism>
<dbReference type="STRING" id="87626.PTD2_20672"/>
<dbReference type="PANTHER" id="PTHR33121">
    <property type="entry name" value="CYCLIC DI-GMP PHOSPHODIESTERASE PDEF"/>
    <property type="match status" value="1"/>
</dbReference>
<dbReference type="SUPFAM" id="SSF141868">
    <property type="entry name" value="EAL domain-like"/>
    <property type="match status" value="1"/>
</dbReference>
<evidence type="ECO:0000313" key="2">
    <source>
        <dbReference type="EMBL" id="EAR28268.1"/>
    </source>
</evidence>
<dbReference type="GO" id="GO:0016301">
    <property type="term" value="F:kinase activity"/>
    <property type="evidence" value="ECO:0007669"/>
    <property type="project" value="UniProtKB-KW"/>
</dbReference>
<gene>
    <name evidence="2" type="ORF">PTD2_20672</name>
</gene>
<keyword evidence="3" id="KW-1185">Reference proteome</keyword>
<evidence type="ECO:0000313" key="3">
    <source>
        <dbReference type="Proteomes" id="UP000006201"/>
    </source>
</evidence>
<name>A4CA60_9GAMM</name>
<dbReference type="Proteomes" id="UP000006201">
    <property type="component" value="Unassembled WGS sequence"/>
</dbReference>